<dbReference type="InterPro" id="IPR045851">
    <property type="entry name" value="AMP-bd_C_sf"/>
</dbReference>
<dbReference type="EMBL" id="LNGD01000203">
    <property type="protein sequence ID" value="KYC46493.1"/>
    <property type="molecule type" value="Genomic_DNA"/>
</dbReference>
<dbReference type="Gene3D" id="3.30.300.30">
    <property type="match status" value="1"/>
</dbReference>
<dbReference type="PATRIC" id="fig|1705564.3.peg.1970"/>
<reference evidence="2 3" key="1">
    <citation type="journal article" date="2016" name="ISME J.">
        <title>Chasing the elusive Euryarchaeota class WSA2: genomes reveal a uniquely fastidious methyl-reducing methanogen.</title>
        <authorList>
            <person name="Nobu M.K."/>
            <person name="Narihiro T."/>
            <person name="Kuroda K."/>
            <person name="Mei R."/>
            <person name="Liu W.T."/>
        </authorList>
    </citation>
    <scope>NUCLEOTIDE SEQUENCE [LARGE SCALE GENOMIC DNA]</scope>
    <source>
        <strain evidence="2">U1lsi0528_Bin089</strain>
    </source>
</reference>
<gene>
    <name evidence="2" type="ORF">AMQ74_01811</name>
</gene>
<feature type="domain" description="AMP-dependent ligase C-terminal" evidence="1">
    <location>
        <begin position="6"/>
        <end position="98"/>
    </location>
</feature>
<proteinExistence type="predicted"/>
<dbReference type="Proteomes" id="UP000075578">
    <property type="component" value="Unassembled WGS sequence"/>
</dbReference>
<organism evidence="2 3">
    <name type="scientific">Candidatus Methanofastidiosum methylothiophilum</name>
    <dbReference type="NCBI Taxonomy" id="1705564"/>
    <lineage>
        <taxon>Archaea</taxon>
        <taxon>Methanobacteriati</taxon>
        <taxon>Methanobacteriota</taxon>
        <taxon>Stenosarchaea group</taxon>
        <taxon>Candidatus Methanofastidiosia</taxon>
        <taxon>Candidatus Methanofastidiosales</taxon>
        <taxon>Candidatus Methanofastidiosaceae</taxon>
        <taxon>Candidatus Methanofastidiosum</taxon>
    </lineage>
</organism>
<dbReference type="Pfam" id="PF14535">
    <property type="entry name" value="AMP-binding_C_2"/>
    <property type="match status" value="1"/>
</dbReference>
<evidence type="ECO:0000313" key="3">
    <source>
        <dbReference type="Proteomes" id="UP000075578"/>
    </source>
</evidence>
<evidence type="ECO:0000313" key="2">
    <source>
        <dbReference type="EMBL" id="KYC46493.1"/>
    </source>
</evidence>
<name>A0A150INE6_9EURY</name>
<sequence>MLIIKGVNVLPSSVEAVVRANPKLTGEYRLVVDRIEHLDVLTVEVEKTAGYKGDLKVLEGIIQRDIKAVLGITPKVAVYEDGTLPRETHKAKRIVDKRKNVWK</sequence>
<evidence type="ECO:0000259" key="1">
    <source>
        <dbReference type="Pfam" id="PF14535"/>
    </source>
</evidence>
<comment type="caution">
    <text evidence="2">The sequence shown here is derived from an EMBL/GenBank/DDBJ whole genome shotgun (WGS) entry which is preliminary data.</text>
</comment>
<accession>A0A150INE6</accession>
<dbReference type="AlphaFoldDB" id="A0A150INE6"/>
<dbReference type="InterPro" id="IPR028154">
    <property type="entry name" value="AMP-dep_Lig_C"/>
</dbReference>
<protein>
    <recommendedName>
        <fullName evidence="1">AMP-dependent ligase C-terminal domain-containing protein</fullName>
    </recommendedName>
</protein>